<comment type="caution">
    <text evidence="6">The sequence shown here is derived from an EMBL/GenBank/DDBJ whole genome shotgun (WGS) entry which is preliminary data.</text>
</comment>
<dbReference type="GO" id="GO:0030246">
    <property type="term" value="F:carbohydrate binding"/>
    <property type="evidence" value="ECO:0007669"/>
    <property type="project" value="InterPro"/>
</dbReference>
<gene>
    <name evidence="6" type="ORF">EOW66_01535</name>
</gene>
<evidence type="ECO:0000259" key="5">
    <source>
        <dbReference type="Pfam" id="PF04198"/>
    </source>
</evidence>
<keyword evidence="3" id="KW-0238">DNA-binding</keyword>
<dbReference type="SUPFAM" id="SSF88659">
    <property type="entry name" value="Sigma3 and sigma4 domains of RNA polymerase sigma factors"/>
    <property type="match status" value="1"/>
</dbReference>
<evidence type="ECO:0000256" key="3">
    <source>
        <dbReference type="ARBA" id="ARBA00023125"/>
    </source>
</evidence>
<comment type="similarity">
    <text evidence="1">Belongs to the SorC transcriptional regulatory family.</text>
</comment>
<dbReference type="InterPro" id="IPR051054">
    <property type="entry name" value="SorC_transcr_regulators"/>
</dbReference>
<keyword evidence="2" id="KW-0805">Transcription regulation</keyword>
<dbReference type="Gene3D" id="1.10.10.10">
    <property type="entry name" value="Winged helix-like DNA-binding domain superfamily/Winged helix DNA-binding domain"/>
    <property type="match status" value="1"/>
</dbReference>
<dbReference type="GO" id="GO:0003677">
    <property type="term" value="F:DNA binding"/>
    <property type="evidence" value="ECO:0007669"/>
    <property type="project" value="UniProtKB-KW"/>
</dbReference>
<name>A0A3S3MCN8_9RHOB</name>
<dbReference type="PROSITE" id="PS51257">
    <property type="entry name" value="PROKAR_LIPOPROTEIN"/>
    <property type="match status" value="1"/>
</dbReference>
<dbReference type="PANTHER" id="PTHR34294:SF1">
    <property type="entry name" value="TRANSCRIPTIONAL REGULATOR LSRR"/>
    <property type="match status" value="1"/>
</dbReference>
<dbReference type="Pfam" id="PF04198">
    <property type="entry name" value="Sugar-bind"/>
    <property type="match status" value="1"/>
</dbReference>
<dbReference type="AlphaFoldDB" id="A0A3S3MCN8"/>
<feature type="domain" description="Sugar-binding" evidence="5">
    <location>
        <begin position="192"/>
        <end position="430"/>
    </location>
</feature>
<evidence type="ECO:0000313" key="7">
    <source>
        <dbReference type="Proteomes" id="UP000288071"/>
    </source>
</evidence>
<evidence type="ECO:0000313" key="6">
    <source>
        <dbReference type="EMBL" id="RWR54776.1"/>
    </source>
</evidence>
<evidence type="ECO:0000256" key="4">
    <source>
        <dbReference type="ARBA" id="ARBA00023163"/>
    </source>
</evidence>
<dbReference type="InterPro" id="IPR013324">
    <property type="entry name" value="RNA_pol_sigma_r3/r4-like"/>
</dbReference>
<sequence length="433" mass="46113">MQRNGTVTAAPVSGSCQRPVVTSSMRAFQPPVALSRAVSGKLICSSQASALPCIESCQMSLSFVNNNFHVTSAFAKSPGFMRNCGKARGAFRPCPTKGKRMARKADLIETTEPRTGRRAVPAQFGMDEVLWAAWLYYEQGQKQDRIAEELGISRASVFNLLQKARDEGVVNISIDPTRIAGMALSLKICAATGLAECYILPRQREGEGGSLHGQIGHLAARVLENRLRPEDTIGVAWGRTVLALSQHLSAIACPTVTVAQITGSSAATFDFSPVLCTSNIAARLNARAINLHAPGVVSSPHVKEILMHEPAIRDHFALLRGCTKAVFGVTQLTGETLLVQGGFMTEAELAAYRDLGAVGFAAGYFFDAEGRIVHSEFDGRHITMALGDLLQVPERICIGGGPEKVEAIRAMLRGGLASVLVTDEATALALAAG</sequence>
<keyword evidence="7" id="KW-1185">Reference proteome</keyword>
<organism evidence="6 7">
    <name type="scientific">Paenirhodobacter huangdaonensis</name>
    <dbReference type="NCBI Taxonomy" id="2501515"/>
    <lineage>
        <taxon>Bacteria</taxon>
        <taxon>Pseudomonadati</taxon>
        <taxon>Pseudomonadota</taxon>
        <taxon>Alphaproteobacteria</taxon>
        <taxon>Rhodobacterales</taxon>
        <taxon>Rhodobacter group</taxon>
        <taxon>Paenirhodobacter</taxon>
    </lineage>
</organism>
<dbReference type="PANTHER" id="PTHR34294">
    <property type="entry name" value="TRANSCRIPTIONAL REGULATOR-RELATED"/>
    <property type="match status" value="1"/>
</dbReference>
<evidence type="ECO:0000256" key="1">
    <source>
        <dbReference type="ARBA" id="ARBA00010466"/>
    </source>
</evidence>
<dbReference type="SUPFAM" id="SSF100950">
    <property type="entry name" value="NagB/RpiA/CoA transferase-like"/>
    <property type="match status" value="1"/>
</dbReference>
<dbReference type="InterPro" id="IPR007324">
    <property type="entry name" value="Sugar-bd_dom_put"/>
</dbReference>
<dbReference type="EMBL" id="SAVA01000001">
    <property type="protein sequence ID" value="RWR54776.1"/>
    <property type="molecule type" value="Genomic_DNA"/>
</dbReference>
<reference evidence="6" key="2">
    <citation type="submission" date="2019-01" db="EMBL/GenBank/DDBJ databases">
        <authorList>
            <person name="Li Y."/>
        </authorList>
    </citation>
    <scope>NUCLEOTIDE SEQUENCE [LARGE SCALE GENOMIC DNA]</scope>
    <source>
        <strain evidence="6">CGMCC 1.12963</strain>
    </source>
</reference>
<dbReference type="Proteomes" id="UP000288071">
    <property type="component" value="Unassembled WGS sequence"/>
</dbReference>
<dbReference type="InterPro" id="IPR037171">
    <property type="entry name" value="NagB/RpiA_transferase-like"/>
</dbReference>
<protein>
    <submittedName>
        <fullName evidence="6">Sugar-binding transcriptional regulator</fullName>
    </submittedName>
</protein>
<proteinExistence type="inferred from homology"/>
<evidence type="ECO:0000256" key="2">
    <source>
        <dbReference type="ARBA" id="ARBA00023015"/>
    </source>
</evidence>
<dbReference type="InterPro" id="IPR036388">
    <property type="entry name" value="WH-like_DNA-bd_sf"/>
</dbReference>
<accession>A0A3S3MCN8</accession>
<reference evidence="6" key="1">
    <citation type="submission" date="2019-01" db="EMBL/GenBank/DDBJ databases">
        <title>Sinorhodobacter populi sp. nov. isolated from the symptomatic bark tissue of Populus euramericana canker.</title>
        <authorList>
            <person name="Xu G."/>
        </authorList>
    </citation>
    <scope>NUCLEOTIDE SEQUENCE [LARGE SCALE GENOMIC DNA]</scope>
    <source>
        <strain evidence="6">CGMCC 1.12963</strain>
    </source>
</reference>
<dbReference type="Gene3D" id="3.40.50.1360">
    <property type="match status" value="1"/>
</dbReference>
<keyword evidence="4" id="KW-0804">Transcription</keyword>